<feature type="compositionally biased region" description="Polar residues" evidence="1">
    <location>
        <begin position="189"/>
        <end position="199"/>
    </location>
</feature>
<evidence type="ECO:0000313" key="3">
    <source>
        <dbReference type="Proteomes" id="UP001144204"/>
    </source>
</evidence>
<sequence length="280" mass="31846">MKKALISIAIVAIFCLCGGFIIHQHNQNQRAYYNAIENGQVQISNHNYTLAETAFQNVSKEGQNNHNALTLLRQTQAYVAAKDAFEKHDFTRAKNGYQRASNIIGGSDLLYQYSNHKLREISTIQDNEDRFLGIYQQAADDSHDHKLRESQSIVNQLLNDSTLKESYYTKIRNQVKRLKKFNDQMLSGKLNQSTNSSFNDKLLDDHLSGNQNKSKSSNKNSRTSDEINKDQVLDARKLIQKAGVEAGSLSDQDVRVIIRQAAQHHKSIYSYVKAHPKSFQ</sequence>
<dbReference type="RefSeq" id="WP_286136704.1">
    <property type="nucleotide sequence ID" value="NZ_BRPL01000002.1"/>
</dbReference>
<dbReference type="AlphaFoldDB" id="A0A9W6B1Q1"/>
<comment type="caution">
    <text evidence="2">The sequence shown here is derived from an EMBL/GenBank/DDBJ whole genome shotgun (WGS) entry which is preliminary data.</text>
</comment>
<gene>
    <name evidence="2" type="ORF">WR164_12260</name>
</gene>
<reference evidence="2" key="1">
    <citation type="submission" date="2022-07" db="EMBL/GenBank/DDBJ databases">
        <authorList>
            <person name="Kouya T."/>
            <person name="Ishiyama Y."/>
        </authorList>
    </citation>
    <scope>NUCLEOTIDE SEQUENCE</scope>
    <source>
        <strain evidence="2">WR16-4</strain>
    </source>
</reference>
<accession>A0A9W6B1Q1</accession>
<organism evidence="2 3">
    <name type="scientific">Philodulcilactobacillus myokoensis</name>
    <dbReference type="NCBI Taxonomy" id="2929573"/>
    <lineage>
        <taxon>Bacteria</taxon>
        <taxon>Bacillati</taxon>
        <taxon>Bacillota</taxon>
        <taxon>Bacilli</taxon>
        <taxon>Lactobacillales</taxon>
        <taxon>Lactobacillaceae</taxon>
        <taxon>Philodulcilactobacillus</taxon>
    </lineage>
</organism>
<feature type="compositionally biased region" description="Low complexity" evidence="1">
    <location>
        <begin position="212"/>
        <end position="221"/>
    </location>
</feature>
<dbReference type="EMBL" id="BRPL01000002">
    <property type="protein sequence ID" value="GLB47247.1"/>
    <property type="molecule type" value="Genomic_DNA"/>
</dbReference>
<reference evidence="2" key="2">
    <citation type="journal article" date="2023" name="PLoS ONE">
        <title>Philodulcilactobacillus myokoensis gen. nov., sp. nov., a fructophilic, acidophilic, and agar-phobic lactic acid bacterium isolated from fermented vegetable extracts.</title>
        <authorList>
            <person name="Kouya T."/>
            <person name="Ishiyama Y."/>
            <person name="Ohashi S."/>
            <person name="Kumakubo R."/>
            <person name="Yamazaki T."/>
            <person name="Otaki T."/>
        </authorList>
    </citation>
    <scope>NUCLEOTIDE SEQUENCE</scope>
    <source>
        <strain evidence="2">WR16-4</strain>
    </source>
</reference>
<proteinExistence type="predicted"/>
<protein>
    <submittedName>
        <fullName evidence="2">Cell surface protein</fullName>
    </submittedName>
</protein>
<keyword evidence="3" id="KW-1185">Reference proteome</keyword>
<evidence type="ECO:0000313" key="2">
    <source>
        <dbReference type="EMBL" id="GLB47247.1"/>
    </source>
</evidence>
<dbReference type="Proteomes" id="UP001144204">
    <property type="component" value="Unassembled WGS sequence"/>
</dbReference>
<feature type="region of interest" description="Disordered" evidence="1">
    <location>
        <begin position="189"/>
        <end position="229"/>
    </location>
</feature>
<name>A0A9W6B1Q1_9LACO</name>
<evidence type="ECO:0000256" key="1">
    <source>
        <dbReference type="SAM" id="MobiDB-lite"/>
    </source>
</evidence>